<feature type="transmembrane region" description="Helical" evidence="6">
    <location>
        <begin position="171"/>
        <end position="192"/>
    </location>
</feature>
<keyword evidence="3 6" id="KW-0812">Transmembrane</keyword>
<organism evidence="8 9">
    <name type="scientific">Chromobacterium phragmitis</name>
    <dbReference type="NCBI Taxonomy" id="2202141"/>
    <lineage>
        <taxon>Bacteria</taxon>
        <taxon>Pseudomonadati</taxon>
        <taxon>Pseudomonadota</taxon>
        <taxon>Betaproteobacteria</taxon>
        <taxon>Neisseriales</taxon>
        <taxon>Chromobacteriaceae</taxon>
        <taxon>Chromobacterium</taxon>
    </lineage>
</organism>
<accession>A0A344UHU2</accession>
<keyword evidence="2" id="KW-0813">Transport</keyword>
<evidence type="ECO:0000259" key="7">
    <source>
        <dbReference type="PROSITE" id="PS50850"/>
    </source>
</evidence>
<feature type="transmembrane region" description="Helical" evidence="6">
    <location>
        <begin position="141"/>
        <end position="159"/>
    </location>
</feature>
<feature type="transmembrane region" description="Helical" evidence="6">
    <location>
        <begin position="198"/>
        <end position="216"/>
    </location>
</feature>
<sequence length="500" mass="50455">MPCVFRHPSRRPRLRTWTRRGWQTSAAPSQTSWSIRLNATHTRRRGALACLSLCVLLSSLGTSIANVALPELARAFHASFQHVQWVVLAYLLAVTALVVGVGRLGDLIGKRRLLLAGCLLFSLASLAAGLASFRWLLAARALQGLGAAAMLALAMAFVADVAPKAQTGRAMGWLGSMSAVGTALGPSVGGLLISAGGWPAVFLALAPPGAAAFLLARRSLPPDASAPRAARFDYAGALWLALALSAYALAMTLGRGRFGPLNLALLLAAAIAAAAFIRAEARSAQPLLRLAMLRDPALAGSLAAGALVAAVMMGTLVVGPFHLSRALGLGMAGVGLAMSAGPAVSALSGMPAGLLTDRFGAERVSLLGLCAMLAGSVLLAALPAGGGLAGYLAPLLTLTVGYAVFQAANNTLVMAGVPADKRGLVSGLLNLARNLGLVTGAAALGAVFAAAAGTSVADAPPTAIGQATRAAFAAATLLLLAAIAALRRGRRTMPAEESAG</sequence>
<dbReference type="GO" id="GO:0022857">
    <property type="term" value="F:transmembrane transporter activity"/>
    <property type="evidence" value="ECO:0007669"/>
    <property type="project" value="InterPro"/>
</dbReference>
<dbReference type="EMBL" id="CP029554">
    <property type="protein sequence ID" value="AXE34840.1"/>
    <property type="molecule type" value="Genomic_DNA"/>
</dbReference>
<dbReference type="Gene3D" id="1.20.1250.20">
    <property type="entry name" value="MFS general substrate transporter like domains"/>
    <property type="match status" value="1"/>
</dbReference>
<comment type="subcellular location">
    <subcellularLocation>
        <location evidence="1">Membrane</location>
        <topology evidence="1">Multi-pass membrane protein</topology>
    </subcellularLocation>
</comment>
<feature type="transmembrane region" description="Helical" evidence="6">
    <location>
        <begin position="463"/>
        <end position="486"/>
    </location>
</feature>
<feature type="transmembrane region" description="Helical" evidence="6">
    <location>
        <begin position="391"/>
        <end position="414"/>
    </location>
</feature>
<keyword evidence="4 6" id="KW-1133">Transmembrane helix</keyword>
<dbReference type="Pfam" id="PF07690">
    <property type="entry name" value="MFS_1"/>
    <property type="match status" value="1"/>
</dbReference>
<dbReference type="PANTHER" id="PTHR42718">
    <property type="entry name" value="MAJOR FACILITATOR SUPERFAMILY MULTIDRUG TRANSPORTER MFSC"/>
    <property type="match status" value="1"/>
</dbReference>
<reference evidence="8 9" key="1">
    <citation type="submission" date="2018-05" db="EMBL/GenBank/DDBJ databases">
        <title>Genome sequencing, assembly and analysis of the novel insecticidal bacterium, Chromobacterium phragmitis.</title>
        <authorList>
            <person name="Sparks M.E."/>
            <person name="Blackburn M.B."/>
            <person name="Gundersen-Rindal D.E."/>
        </authorList>
    </citation>
    <scope>NUCLEOTIDE SEQUENCE [LARGE SCALE GENOMIC DNA]</scope>
    <source>
        <strain evidence="8">IIBBL 274-1</strain>
    </source>
</reference>
<feature type="transmembrane region" description="Helical" evidence="6">
    <location>
        <begin position="329"/>
        <end position="354"/>
    </location>
</feature>
<protein>
    <submittedName>
        <fullName evidence="8">MFS transporter</fullName>
    </submittedName>
</protein>
<keyword evidence="5 6" id="KW-0472">Membrane</keyword>
<dbReference type="PANTHER" id="PTHR42718:SF9">
    <property type="entry name" value="MAJOR FACILITATOR SUPERFAMILY MULTIDRUG TRANSPORTER MFSC"/>
    <property type="match status" value="1"/>
</dbReference>
<feature type="transmembrane region" description="Helical" evidence="6">
    <location>
        <begin position="113"/>
        <end position="135"/>
    </location>
</feature>
<evidence type="ECO:0000256" key="2">
    <source>
        <dbReference type="ARBA" id="ARBA00022448"/>
    </source>
</evidence>
<name>A0A344UHU2_9NEIS</name>
<evidence type="ECO:0000313" key="9">
    <source>
        <dbReference type="Proteomes" id="UP000252038"/>
    </source>
</evidence>
<dbReference type="InterPro" id="IPR011701">
    <property type="entry name" value="MFS"/>
</dbReference>
<evidence type="ECO:0000256" key="6">
    <source>
        <dbReference type="SAM" id="Phobius"/>
    </source>
</evidence>
<feature type="transmembrane region" description="Helical" evidence="6">
    <location>
        <begin position="260"/>
        <end position="277"/>
    </location>
</feature>
<evidence type="ECO:0000256" key="1">
    <source>
        <dbReference type="ARBA" id="ARBA00004141"/>
    </source>
</evidence>
<feature type="transmembrane region" description="Helical" evidence="6">
    <location>
        <begin position="298"/>
        <end position="323"/>
    </location>
</feature>
<dbReference type="Proteomes" id="UP000252038">
    <property type="component" value="Chromosome"/>
</dbReference>
<dbReference type="PRINTS" id="PR01036">
    <property type="entry name" value="TCRTETB"/>
</dbReference>
<dbReference type="PROSITE" id="PS50850">
    <property type="entry name" value="MFS"/>
    <property type="match status" value="1"/>
</dbReference>
<dbReference type="KEGG" id="chrb:DK843_11370"/>
<feature type="transmembrane region" description="Helical" evidence="6">
    <location>
        <begin position="435"/>
        <end position="457"/>
    </location>
</feature>
<feature type="domain" description="Major facilitator superfamily (MFS) profile" evidence="7">
    <location>
        <begin position="47"/>
        <end position="493"/>
    </location>
</feature>
<dbReference type="AlphaFoldDB" id="A0A344UHU2"/>
<evidence type="ECO:0000256" key="4">
    <source>
        <dbReference type="ARBA" id="ARBA00022989"/>
    </source>
</evidence>
<dbReference type="GO" id="GO:0016020">
    <property type="term" value="C:membrane"/>
    <property type="evidence" value="ECO:0007669"/>
    <property type="project" value="UniProtKB-SubCell"/>
</dbReference>
<gene>
    <name evidence="8" type="ORF">DK843_11370</name>
</gene>
<evidence type="ECO:0000313" key="8">
    <source>
        <dbReference type="EMBL" id="AXE34840.1"/>
    </source>
</evidence>
<evidence type="ECO:0000256" key="3">
    <source>
        <dbReference type="ARBA" id="ARBA00022692"/>
    </source>
</evidence>
<evidence type="ECO:0000256" key="5">
    <source>
        <dbReference type="ARBA" id="ARBA00023136"/>
    </source>
</evidence>
<dbReference type="InterPro" id="IPR020846">
    <property type="entry name" value="MFS_dom"/>
</dbReference>
<dbReference type="SUPFAM" id="SSF103473">
    <property type="entry name" value="MFS general substrate transporter"/>
    <property type="match status" value="1"/>
</dbReference>
<proteinExistence type="predicted"/>
<dbReference type="CDD" id="cd17321">
    <property type="entry name" value="MFS_MMR_MDR_like"/>
    <property type="match status" value="1"/>
</dbReference>
<dbReference type="Gene3D" id="1.20.1720.10">
    <property type="entry name" value="Multidrug resistance protein D"/>
    <property type="match status" value="1"/>
</dbReference>
<feature type="transmembrane region" description="Helical" evidence="6">
    <location>
        <begin position="366"/>
        <end position="385"/>
    </location>
</feature>
<feature type="transmembrane region" description="Helical" evidence="6">
    <location>
        <begin position="85"/>
        <end position="101"/>
    </location>
</feature>
<feature type="transmembrane region" description="Helical" evidence="6">
    <location>
        <begin position="237"/>
        <end position="254"/>
    </location>
</feature>
<dbReference type="InterPro" id="IPR036259">
    <property type="entry name" value="MFS_trans_sf"/>
</dbReference>